<dbReference type="PROSITE" id="PS51384">
    <property type="entry name" value="FAD_FR"/>
    <property type="match status" value="1"/>
</dbReference>
<keyword evidence="5" id="KW-0408">Iron</keyword>
<proteinExistence type="predicted"/>
<dbReference type="Gene3D" id="3.40.50.80">
    <property type="entry name" value="Nucleotide-binding domain of ferredoxin-NADP reductase (FNR) module"/>
    <property type="match status" value="1"/>
</dbReference>
<dbReference type="Pfam" id="PF00175">
    <property type="entry name" value="NAD_binding_1"/>
    <property type="match status" value="1"/>
</dbReference>
<dbReference type="InterPro" id="IPR017938">
    <property type="entry name" value="Riboflavin_synthase-like_b-brl"/>
</dbReference>
<dbReference type="EMBL" id="SHMB01000002">
    <property type="protein sequence ID" value="TAA31404.1"/>
    <property type="molecule type" value="Genomic_DNA"/>
</dbReference>
<evidence type="ECO:0000313" key="10">
    <source>
        <dbReference type="Proteomes" id="UP000291286"/>
    </source>
</evidence>
<organism evidence="9 10">
    <name type="scientific">Pseudoxanthomonas winnipegensis</name>
    <dbReference type="NCBI Taxonomy" id="2480810"/>
    <lineage>
        <taxon>Bacteria</taxon>
        <taxon>Pseudomonadati</taxon>
        <taxon>Pseudomonadota</taxon>
        <taxon>Gammaproteobacteria</taxon>
        <taxon>Lysobacterales</taxon>
        <taxon>Lysobacteraceae</taxon>
        <taxon>Pseudoxanthomonas</taxon>
    </lineage>
</organism>
<sequence>MQASELEIQVRVHAVDDQARGVRVFDLRHVDGAPLPDFEAGSHIDLAVGEAGVRQYSLFNAPGQTDRYCIAVALDAQSRGGSHFLHERVRPGDVLAASAPRNHFALAPDPAPSVLIAGGIGITPLWAMAQALEAQGRPWELHYGARDREDAALLAQIEPFAARARHGRVRLYFSRAAGGGRMALGSVIRQAPTQAHLYCCGGKAMLEEYKALTRSRPASHVHLEHFQPTQAAATAGGYAVMLARSGRQVDVGAGQTILDALEGAGIRVAYTCREGICGDCEVRVLEGVPEHRDDVLTEAERATNASMMICCSGCRGTRLVLDL</sequence>
<dbReference type="RefSeq" id="WP_130517278.1">
    <property type="nucleotide sequence ID" value="NZ_SHMA01000003.1"/>
</dbReference>
<keyword evidence="3" id="KW-0479">Metal-binding</keyword>
<evidence type="ECO:0000313" key="9">
    <source>
        <dbReference type="EMBL" id="TAA31404.1"/>
    </source>
</evidence>
<dbReference type="GO" id="GO:0051537">
    <property type="term" value="F:2 iron, 2 sulfur cluster binding"/>
    <property type="evidence" value="ECO:0007669"/>
    <property type="project" value="UniProtKB-KW"/>
</dbReference>
<feature type="domain" description="2Fe-2S ferredoxin-type" evidence="7">
    <location>
        <begin position="238"/>
        <end position="323"/>
    </location>
</feature>
<gene>
    <name evidence="9" type="ORF">EA661_07495</name>
</gene>
<keyword evidence="1" id="KW-0285">Flavoprotein</keyword>
<dbReference type="SUPFAM" id="SSF63380">
    <property type="entry name" value="Riboflavin synthase domain-like"/>
    <property type="match status" value="1"/>
</dbReference>
<dbReference type="Gene3D" id="2.40.30.10">
    <property type="entry name" value="Translation factors"/>
    <property type="match status" value="1"/>
</dbReference>
<dbReference type="AlphaFoldDB" id="A0A4Q8LLI1"/>
<dbReference type="InterPro" id="IPR012675">
    <property type="entry name" value="Beta-grasp_dom_sf"/>
</dbReference>
<feature type="domain" description="FAD-binding FR-type" evidence="8">
    <location>
        <begin position="5"/>
        <end position="107"/>
    </location>
</feature>
<evidence type="ECO:0000259" key="8">
    <source>
        <dbReference type="PROSITE" id="PS51384"/>
    </source>
</evidence>
<keyword evidence="4" id="KW-0560">Oxidoreductase</keyword>
<reference evidence="9 10" key="1">
    <citation type="submission" date="2019-02" db="EMBL/GenBank/DDBJ databases">
        <title>WGS of Pseudoxanthomonas species novum from clinical isolates.</title>
        <authorList>
            <person name="Bernier A.-M."/>
            <person name="Bernard K."/>
            <person name="Vachon A."/>
        </authorList>
    </citation>
    <scope>NUCLEOTIDE SEQUENCE [LARGE SCALE GENOMIC DNA]</scope>
    <source>
        <strain evidence="9 10">NML171202</strain>
    </source>
</reference>
<dbReference type="GO" id="GO:0046872">
    <property type="term" value="F:metal ion binding"/>
    <property type="evidence" value="ECO:0007669"/>
    <property type="project" value="UniProtKB-KW"/>
</dbReference>
<dbReference type="CDD" id="cd00207">
    <property type="entry name" value="fer2"/>
    <property type="match status" value="1"/>
</dbReference>
<accession>A0A4Q8LLI1</accession>
<dbReference type="InterPro" id="IPR036010">
    <property type="entry name" value="2Fe-2S_ferredoxin-like_sf"/>
</dbReference>
<evidence type="ECO:0000256" key="3">
    <source>
        <dbReference type="ARBA" id="ARBA00022723"/>
    </source>
</evidence>
<evidence type="ECO:0000256" key="6">
    <source>
        <dbReference type="ARBA" id="ARBA00023014"/>
    </source>
</evidence>
<dbReference type="GO" id="GO:0016491">
    <property type="term" value="F:oxidoreductase activity"/>
    <property type="evidence" value="ECO:0007669"/>
    <property type="project" value="UniProtKB-KW"/>
</dbReference>
<dbReference type="PANTHER" id="PTHR47354:SF1">
    <property type="entry name" value="CARNITINE MONOOXYGENASE REDUCTASE SUBUNIT"/>
    <property type="match status" value="1"/>
</dbReference>
<dbReference type="Gene3D" id="3.10.20.30">
    <property type="match status" value="1"/>
</dbReference>
<dbReference type="InterPro" id="IPR050415">
    <property type="entry name" value="MRET"/>
</dbReference>
<dbReference type="SUPFAM" id="SSF52343">
    <property type="entry name" value="Ferredoxin reductase-like, C-terminal NADP-linked domain"/>
    <property type="match status" value="1"/>
</dbReference>
<evidence type="ECO:0000259" key="7">
    <source>
        <dbReference type="PROSITE" id="PS51085"/>
    </source>
</evidence>
<dbReference type="PRINTS" id="PR00409">
    <property type="entry name" value="PHDIOXRDTASE"/>
</dbReference>
<dbReference type="PROSITE" id="PS51085">
    <property type="entry name" value="2FE2S_FER_2"/>
    <property type="match status" value="1"/>
</dbReference>
<dbReference type="InterPro" id="IPR017927">
    <property type="entry name" value="FAD-bd_FR_type"/>
</dbReference>
<dbReference type="InterPro" id="IPR001041">
    <property type="entry name" value="2Fe-2S_ferredoxin-type"/>
</dbReference>
<name>A0A4Q8LLI1_9GAMM</name>
<comment type="caution">
    <text evidence="9">The sequence shown here is derived from an EMBL/GenBank/DDBJ whole genome shotgun (WGS) entry which is preliminary data.</text>
</comment>
<evidence type="ECO:0000256" key="2">
    <source>
        <dbReference type="ARBA" id="ARBA00022714"/>
    </source>
</evidence>
<dbReference type="SUPFAM" id="SSF54292">
    <property type="entry name" value="2Fe-2S ferredoxin-like"/>
    <property type="match status" value="1"/>
</dbReference>
<evidence type="ECO:0000256" key="5">
    <source>
        <dbReference type="ARBA" id="ARBA00023004"/>
    </source>
</evidence>
<dbReference type="Pfam" id="PF00111">
    <property type="entry name" value="Fer2"/>
    <property type="match status" value="1"/>
</dbReference>
<evidence type="ECO:0000256" key="4">
    <source>
        <dbReference type="ARBA" id="ARBA00023002"/>
    </source>
</evidence>
<protein>
    <submittedName>
        <fullName evidence="9">Oxidoreductase</fullName>
    </submittedName>
</protein>
<keyword evidence="2" id="KW-0001">2Fe-2S</keyword>
<dbReference type="Proteomes" id="UP000291286">
    <property type="component" value="Unassembled WGS sequence"/>
</dbReference>
<dbReference type="InterPro" id="IPR001433">
    <property type="entry name" value="OxRdtase_FAD/NAD-bd"/>
</dbReference>
<keyword evidence="6" id="KW-0411">Iron-sulfur</keyword>
<dbReference type="CDD" id="cd06185">
    <property type="entry name" value="PDR_like"/>
    <property type="match status" value="1"/>
</dbReference>
<dbReference type="PANTHER" id="PTHR47354">
    <property type="entry name" value="NADH OXIDOREDUCTASE HCR"/>
    <property type="match status" value="1"/>
</dbReference>
<evidence type="ECO:0000256" key="1">
    <source>
        <dbReference type="ARBA" id="ARBA00022630"/>
    </source>
</evidence>
<dbReference type="InterPro" id="IPR039261">
    <property type="entry name" value="FNR_nucleotide-bd"/>
</dbReference>